<reference evidence="5" key="1">
    <citation type="submission" date="2019-04" db="EMBL/GenBank/DDBJ databases">
        <title>Sequencing of skin fungus with MAO and IRED activity.</title>
        <authorList>
            <person name="Marsaioli A.J."/>
            <person name="Bonatto J.M.C."/>
            <person name="Reis Junior O."/>
        </authorList>
    </citation>
    <scope>NUCLEOTIDE SEQUENCE</scope>
    <source>
        <strain evidence="5">30M1</strain>
    </source>
</reference>
<dbReference type="GO" id="GO:0016491">
    <property type="term" value="F:oxidoreductase activity"/>
    <property type="evidence" value="ECO:0007669"/>
    <property type="project" value="UniProtKB-KW"/>
</dbReference>
<gene>
    <name evidence="5" type="ORF">E8E13_004034</name>
</gene>
<dbReference type="OrthoDB" id="191139at2759"/>
<evidence type="ECO:0000256" key="2">
    <source>
        <dbReference type="ARBA" id="ARBA00022857"/>
    </source>
</evidence>
<organism evidence="5 6">
    <name type="scientific">Curvularia kusanoi</name>
    <name type="common">Cochliobolus kusanoi</name>
    <dbReference type="NCBI Taxonomy" id="90978"/>
    <lineage>
        <taxon>Eukaryota</taxon>
        <taxon>Fungi</taxon>
        <taxon>Dikarya</taxon>
        <taxon>Ascomycota</taxon>
        <taxon>Pezizomycotina</taxon>
        <taxon>Dothideomycetes</taxon>
        <taxon>Pleosporomycetidae</taxon>
        <taxon>Pleosporales</taxon>
        <taxon>Pleosporineae</taxon>
        <taxon>Pleosporaceae</taxon>
        <taxon>Curvularia</taxon>
    </lineage>
</organism>
<dbReference type="EMBL" id="SWKU01000004">
    <property type="protein sequence ID" value="KAF3007448.1"/>
    <property type="molecule type" value="Genomic_DNA"/>
</dbReference>
<dbReference type="PANTHER" id="PTHR43963">
    <property type="entry name" value="CARBONYL REDUCTASE 1-RELATED"/>
    <property type="match status" value="1"/>
</dbReference>
<dbReference type="InterPro" id="IPR002347">
    <property type="entry name" value="SDR_fam"/>
</dbReference>
<dbReference type="PANTHER" id="PTHR43963:SF6">
    <property type="entry name" value="CHAIN DEHYDROGENASE FAMILY PROTEIN, PUTATIVE (AFU_ORTHOLOGUE AFUA_3G15350)-RELATED"/>
    <property type="match status" value="1"/>
</dbReference>
<dbReference type="InterPro" id="IPR036291">
    <property type="entry name" value="NAD(P)-bd_dom_sf"/>
</dbReference>
<dbReference type="PRINTS" id="PR00081">
    <property type="entry name" value="GDHRDH"/>
</dbReference>
<proteinExistence type="inferred from homology"/>
<dbReference type="AlphaFoldDB" id="A0A9P4WDI3"/>
<keyword evidence="2" id="KW-0521">NADP</keyword>
<name>A0A9P4WDI3_CURKU</name>
<dbReference type="SUPFAM" id="SSF51735">
    <property type="entry name" value="NAD(P)-binding Rossmann-fold domains"/>
    <property type="match status" value="1"/>
</dbReference>
<sequence length="289" mass="30212">MSTSLTILVTGSNRGIGLGITQLLAKTQHTTPLHIIASSRSGTDLGIQPTPPNTIQYASLDISSTSSITTFTSHTKNKNINILINNAGINNNAQETALLAAQVIDVNYKGTRDMCTSLLSSPSVNLQRIVNVSSTACQLSNYPASTQEKFRAASSIGDVDALAASYVAAVRAGGAAQQQAGFGSPPKSYQVSKALVNALTVVLAQENPEVAVNCCCPGWVDTDMGHQVGKPPKTLEEGARIPVRLAIGDLGRSGDGDGGLGAADVEIVSGRYFGNDGVTDRGWGRERQW</sequence>
<dbReference type="Gene3D" id="3.40.50.720">
    <property type="entry name" value="NAD(P)-binding Rossmann-like Domain"/>
    <property type="match status" value="1"/>
</dbReference>
<accession>A0A9P4WDI3</accession>
<dbReference type="Proteomes" id="UP000801428">
    <property type="component" value="Unassembled WGS sequence"/>
</dbReference>
<evidence type="ECO:0008006" key="7">
    <source>
        <dbReference type="Google" id="ProtNLM"/>
    </source>
</evidence>
<protein>
    <recommendedName>
        <fullName evidence="7">NAD(P)-binding protein</fullName>
    </recommendedName>
</protein>
<keyword evidence="3" id="KW-0560">Oxidoreductase</keyword>
<evidence type="ECO:0000313" key="5">
    <source>
        <dbReference type="EMBL" id="KAF3007448.1"/>
    </source>
</evidence>
<evidence type="ECO:0000256" key="4">
    <source>
        <dbReference type="RuleBase" id="RU000363"/>
    </source>
</evidence>
<dbReference type="Pfam" id="PF00106">
    <property type="entry name" value="adh_short"/>
    <property type="match status" value="1"/>
</dbReference>
<comment type="similarity">
    <text evidence="1 4">Belongs to the short-chain dehydrogenases/reductases (SDR) family.</text>
</comment>
<evidence type="ECO:0000313" key="6">
    <source>
        <dbReference type="Proteomes" id="UP000801428"/>
    </source>
</evidence>
<dbReference type="PRINTS" id="PR00080">
    <property type="entry name" value="SDRFAMILY"/>
</dbReference>
<keyword evidence="6" id="KW-1185">Reference proteome</keyword>
<comment type="caution">
    <text evidence="5">The sequence shown here is derived from an EMBL/GenBank/DDBJ whole genome shotgun (WGS) entry which is preliminary data.</text>
</comment>
<evidence type="ECO:0000256" key="3">
    <source>
        <dbReference type="ARBA" id="ARBA00023002"/>
    </source>
</evidence>
<evidence type="ECO:0000256" key="1">
    <source>
        <dbReference type="ARBA" id="ARBA00006484"/>
    </source>
</evidence>